<dbReference type="Pfam" id="PF01547">
    <property type="entry name" value="SBP_bac_1"/>
    <property type="match status" value="1"/>
</dbReference>
<evidence type="ECO:0000313" key="9">
    <source>
        <dbReference type="EMBL" id="ODR50779.1"/>
    </source>
</evidence>
<feature type="chain" id="PRO_5044556742" evidence="6">
    <location>
        <begin position="21"/>
        <end position="548"/>
    </location>
</feature>
<dbReference type="OrthoDB" id="2491264at2"/>
<dbReference type="PROSITE" id="PS51257">
    <property type="entry name" value="PROKAR_LIPOPROTEIN"/>
    <property type="match status" value="1"/>
</dbReference>
<evidence type="ECO:0000256" key="5">
    <source>
        <dbReference type="ARBA" id="ARBA00023288"/>
    </source>
</evidence>
<dbReference type="EMBL" id="MEHA01000035">
    <property type="protein sequence ID" value="ODR43253.1"/>
    <property type="molecule type" value="Genomic_DNA"/>
</dbReference>
<evidence type="ECO:0000256" key="4">
    <source>
        <dbReference type="ARBA" id="ARBA00023139"/>
    </source>
</evidence>
<name>A0A1E3AJ09_9FIRM</name>
<dbReference type="EMBL" id="MCGH01000001">
    <property type="protein sequence ID" value="ODM08642.1"/>
    <property type="molecule type" value="Genomic_DNA"/>
</dbReference>
<dbReference type="InterPro" id="IPR050490">
    <property type="entry name" value="Bact_solute-bd_prot1"/>
</dbReference>
<evidence type="ECO:0000256" key="1">
    <source>
        <dbReference type="ARBA" id="ARBA00022475"/>
    </source>
</evidence>
<dbReference type="InterPro" id="IPR006059">
    <property type="entry name" value="SBP"/>
</dbReference>
<keyword evidence="1" id="KW-1003">Cell membrane</keyword>
<keyword evidence="12" id="KW-1185">Reference proteome</keyword>
<reference evidence="8 11" key="3">
    <citation type="submission" date="2016-08" db="EMBL/GenBank/DDBJ databases">
        <authorList>
            <person name="Seilhamer J.J."/>
        </authorList>
    </citation>
    <scope>NUCLEOTIDE SEQUENCE [LARGE SCALE GENOMIC DNA]</scope>
    <source>
        <strain evidence="8 11">NML150140-1</strain>
    </source>
</reference>
<dbReference type="Proteomes" id="UP000094067">
    <property type="component" value="Unassembled WGS sequence"/>
</dbReference>
<organism evidence="7 10">
    <name type="scientific">Eisenbergiella tayi</name>
    <dbReference type="NCBI Taxonomy" id="1432052"/>
    <lineage>
        <taxon>Bacteria</taxon>
        <taxon>Bacillati</taxon>
        <taxon>Bacillota</taxon>
        <taxon>Clostridia</taxon>
        <taxon>Lachnospirales</taxon>
        <taxon>Lachnospiraceae</taxon>
        <taxon>Eisenbergiella</taxon>
    </lineage>
</organism>
<dbReference type="Proteomes" id="UP000094271">
    <property type="component" value="Unassembled WGS sequence"/>
</dbReference>
<reference evidence="7 10" key="1">
    <citation type="submission" date="2016-07" db="EMBL/GenBank/DDBJ databases">
        <title>Characterization of isolates of Eisenbergiella tayi derived from blood cultures, using whole genome sequencing.</title>
        <authorList>
            <person name="Burdz T."/>
            <person name="Wiebe D."/>
            <person name="Huynh C."/>
            <person name="Bernard K."/>
        </authorList>
    </citation>
    <scope>NUCLEOTIDE SEQUENCE [LARGE SCALE GENOMIC DNA]</scope>
    <source>
        <strain evidence="7 10">NML 110608</strain>
    </source>
</reference>
<keyword evidence="5 7" id="KW-0449">Lipoprotein</keyword>
<dbReference type="Proteomes" id="UP000094869">
    <property type="component" value="Unassembled WGS sequence"/>
</dbReference>
<gene>
    <name evidence="7" type="primary">lipO_3</name>
    <name evidence="8" type="ORF">BEI59_30650</name>
    <name evidence="7" type="ORF">BEI61_00271</name>
    <name evidence="9" type="ORF">BEI63_21430</name>
</gene>
<evidence type="ECO:0000313" key="7">
    <source>
        <dbReference type="EMBL" id="ODM08642.1"/>
    </source>
</evidence>
<dbReference type="Gene3D" id="3.40.190.10">
    <property type="entry name" value="Periplasmic binding protein-like II"/>
    <property type="match status" value="2"/>
</dbReference>
<protein>
    <submittedName>
        <fullName evidence="7">Lipoprotein LipO</fullName>
    </submittedName>
</protein>
<keyword evidence="2 6" id="KW-0732">Signal</keyword>
<reference evidence="9 12" key="2">
    <citation type="submission" date="2016-08" db="EMBL/GenBank/DDBJ databases">
        <title>Characterization of Isolates of Eisenbergiella tayi Derived from Blood Cultures, Using Whole Genome Sequencing.</title>
        <authorList>
            <person name="Bernier A.-M."/>
            <person name="Burdz T."/>
            <person name="Wiebe D."/>
            <person name="Bernard K."/>
        </authorList>
    </citation>
    <scope>NUCLEOTIDE SEQUENCE [LARGE SCALE GENOMIC DNA]</scope>
    <source>
        <strain evidence="9 12">NML120146</strain>
    </source>
</reference>
<dbReference type="PATRIC" id="fig|1432052.4.peg.300"/>
<evidence type="ECO:0000256" key="3">
    <source>
        <dbReference type="ARBA" id="ARBA00023136"/>
    </source>
</evidence>
<keyword evidence="3" id="KW-0472">Membrane</keyword>
<evidence type="ECO:0000313" key="12">
    <source>
        <dbReference type="Proteomes" id="UP000094869"/>
    </source>
</evidence>
<dbReference type="PANTHER" id="PTHR43649">
    <property type="entry name" value="ARABINOSE-BINDING PROTEIN-RELATED"/>
    <property type="match status" value="1"/>
</dbReference>
<dbReference type="AlphaFoldDB" id="A0A1E3AJ09"/>
<sequence length="548" mass="60583">MKRKNIAVCTAVILTLSLLAGCGKNAETNSGAAAGASGTEAAQEDSSVGEAVIPEENTLPIVEPGSLELTYAGVDNWYTPASYSQNLEVWQEVEKRTGIKINWEVMPSDQYNAAMQTRIAAGSNLPDILAVPPLWNGDVVKYAEDGVILPLKDLIEKNAPNIMNMFEKYPIIRKVLTAPDGEIYNLAEVFIEGNEVAPKSLIIRKDWLDKLNLEIPETIDDWYTVMKAFKEQDPNGNGIADEIPFTLNDGAAYNYLASGFGLTAGVGEFYADDAGKVQYLYSSPEYKELIAFLHKLYSEGLIDPQYSTNGDEAKVDAMISKDIVGISVHFAGVDERWNKLVPGAEYVLVKPPVGPDGGQPKLVKRAPTGMQFALSKDCKDPAAAIRWIDYIWASDEGVILTHFGIEGKTFDYDENGRPKFTDWVTNNPEGLDAFSALRSLGAFPSLFDNQTKEFMSQSMTPGTLKACEELMPCIIEDFPNMLATADEADRLLFLQADMKTYTKEMIQKFIMGTESLDKYDAFLNQLDAMGLDEVLEIKQAQYDRYKQS</sequence>
<dbReference type="EMBL" id="MEHD01000034">
    <property type="protein sequence ID" value="ODR50779.1"/>
    <property type="molecule type" value="Genomic_DNA"/>
</dbReference>
<evidence type="ECO:0000313" key="10">
    <source>
        <dbReference type="Proteomes" id="UP000094067"/>
    </source>
</evidence>
<evidence type="ECO:0000256" key="6">
    <source>
        <dbReference type="SAM" id="SignalP"/>
    </source>
</evidence>
<dbReference type="SUPFAM" id="SSF53850">
    <property type="entry name" value="Periplasmic binding protein-like II"/>
    <property type="match status" value="1"/>
</dbReference>
<keyword evidence="4" id="KW-0564">Palmitate</keyword>
<feature type="signal peptide" evidence="6">
    <location>
        <begin position="1"/>
        <end position="20"/>
    </location>
</feature>
<evidence type="ECO:0000313" key="11">
    <source>
        <dbReference type="Proteomes" id="UP000094271"/>
    </source>
</evidence>
<dbReference type="RefSeq" id="WP_069150981.1">
    <property type="nucleotide sequence ID" value="NZ_BAABXS010000001.1"/>
</dbReference>
<accession>A0A1E3AJ09</accession>
<evidence type="ECO:0000256" key="2">
    <source>
        <dbReference type="ARBA" id="ARBA00022729"/>
    </source>
</evidence>
<proteinExistence type="predicted"/>
<dbReference type="PANTHER" id="PTHR43649:SF33">
    <property type="entry name" value="POLYGALACTURONAN_RHAMNOGALACTURONAN-BINDING PROTEIN YTCQ"/>
    <property type="match status" value="1"/>
</dbReference>
<evidence type="ECO:0000313" key="8">
    <source>
        <dbReference type="EMBL" id="ODR43253.1"/>
    </source>
</evidence>
<comment type="caution">
    <text evidence="7">The sequence shown here is derived from an EMBL/GenBank/DDBJ whole genome shotgun (WGS) entry which is preliminary data.</text>
</comment>